<dbReference type="NCBIfam" id="TIGR01730">
    <property type="entry name" value="RND_mfp"/>
    <property type="match status" value="1"/>
</dbReference>
<dbReference type="Gene3D" id="2.40.50.100">
    <property type="match status" value="1"/>
</dbReference>
<dbReference type="Gene3D" id="2.40.30.170">
    <property type="match status" value="1"/>
</dbReference>
<dbReference type="GO" id="GO:0015562">
    <property type="term" value="F:efflux transmembrane transporter activity"/>
    <property type="evidence" value="ECO:0007669"/>
    <property type="project" value="TreeGrafter"/>
</dbReference>
<sequence length="347" mass="39217">MRKKSYRLILLIIMGFLFFVACSGEKEIEEAAIAVETIVVKKEAISQWVTLTTKLDADETAMIIPKTPGIEVTKLTVGLGERVEVGDLLFELDKTIVRKEVEQRKIVYAQAQRNYEQQRKQALEPNAPQFTQMSSENASSQLEQARMAYVNSLEQLEKMMYFAPIKGIVSQLNIQLNAMVLNDQPAIMISNPAILKGRIQISQDLTSDLYVGQQIKVRVLEQEKPGEISAINPVVDPRSNLHVVEIIVSNEDEELTVGAISKIQIERIRREDTLVIPRRTVLTEGEKNYVFVVNGEMAQKKEITLGIMNEDKIEVLSGLVAEDRVIVKGQQYVQDDTFIRVVRSDDQ</sequence>
<dbReference type="PROSITE" id="PS51257">
    <property type="entry name" value="PROKAR_LIPOPROTEIN"/>
    <property type="match status" value="1"/>
</dbReference>
<evidence type="ECO:0000313" key="4">
    <source>
        <dbReference type="Proteomes" id="UP000001572"/>
    </source>
</evidence>
<dbReference type="Gene3D" id="1.10.287.470">
    <property type="entry name" value="Helix hairpin bin"/>
    <property type="match status" value="1"/>
</dbReference>
<feature type="domain" description="YknX-like C-terminal permuted SH3-like" evidence="2">
    <location>
        <begin position="274"/>
        <end position="335"/>
    </location>
</feature>
<dbReference type="RefSeq" id="WP_012064713.1">
    <property type="nucleotide sequence ID" value="NC_009633.1"/>
</dbReference>
<comment type="similarity">
    <text evidence="1">Belongs to the membrane fusion protein (MFP) (TC 8.A.1) family.</text>
</comment>
<dbReference type="Pfam" id="PF25989">
    <property type="entry name" value="YknX_C"/>
    <property type="match status" value="1"/>
</dbReference>
<reference evidence="4" key="1">
    <citation type="journal article" date="2016" name="Genome Announc.">
        <title>Complete genome sequence of Alkaliphilus metalliredigens strain QYMF, an alkaliphilic and metal-reducing bacterium isolated from borax-contaminated leachate ponds.</title>
        <authorList>
            <person name="Hwang C."/>
            <person name="Copeland A."/>
            <person name="Lucas S."/>
            <person name="Lapidus A."/>
            <person name="Barry K."/>
            <person name="Detter J.C."/>
            <person name="Glavina Del Rio T."/>
            <person name="Hammon N."/>
            <person name="Israni S."/>
            <person name="Dalin E."/>
            <person name="Tice H."/>
            <person name="Pitluck S."/>
            <person name="Chertkov O."/>
            <person name="Brettin T."/>
            <person name="Bruce D."/>
            <person name="Han C."/>
            <person name="Schmutz J."/>
            <person name="Larimer F."/>
            <person name="Land M.L."/>
            <person name="Hauser L."/>
            <person name="Kyrpides N."/>
            <person name="Mikhailova N."/>
            <person name="Ye Q."/>
            <person name="Zhou J."/>
            <person name="Richardson P."/>
            <person name="Fields M.W."/>
        </authorList>
    </citation>
    <scope>NUCLEOTIDE SEQUENCE [LARGE SCALE GENOMIC DNA]</scope>
    <source>
        <strain evidence="4">QYMF</strain>
    </source>
</reference>
<dbReference type="InterPro" id="IPR058637">
    <property type="entry name" value="YknX-like_C"/>
</dbReference>
<protein>
    <submittedName>
        <fullName evidence="3">Efflux transporter, RND family, MFP subunit</fullName>
    </submittedName>
</protein>
<dbReference type="Gene3D" id="2.40.420.20">
    <property type="match status" value="1"/>
</dbReference>
<organism evidence="3 4">
    <name type="scientific">Alkaliphilus metalliredigens (strain QYMF)</name>
    <dbReference type="NCBI Taxonomy" id="293826"/>
    <lineage>
        <taxon>Bacteria</taxon>
        <taxon>Bacillati</taxon>
        <taxon>Bacillota</taxon>
        <taxon>Clostridia</taxon>
        <taxon>Peptostreptococcales</taxon>
        <taxon>Natronincolaceae</taxon>
        <taxon>Alkaliphilus</taxon>
    </lineage>
</organism>
<name>A6TU85_ALKMQ</name>
<dbReference type="PANTHER" id="PTHR30469">
    <property type="entry name" value="MULTIDRUG RESISTANCE PROTEIN MDTA"/>
    <property type="match status" value="1"/>
</dbReference>
<keyword evidence="4" id="KW-1185">Reference proteome</keyword>
<gene>
    <name evidence="3" type="ordered locus">Amet_3631</name>
</gene>
<evidence type="ECO:0000256" key="1">
    <source>
        <dbReference type="ARBA" id="ARBA00009477"/>
    </source>
</evidence>
<evidence type="ECO:0000313" key="3">
    <source>
        <dbReference type="EMBL" id="ABR49753.1"/>
    </source>
</evidence>
<dbReference type="HOGENOM" id="CLU_018816_14_4_9"/>
<dbReference type="PANTHER" id="PTHR30469:SF15">
    <property type="entry name" value="HLYD FAMILY OF SECRETION PROTEINS"/>
    <property type="match status" value="1"/>
</dbReference>
<dbReference type="OrthoDB" id="2015187at2"/>
<dbReference type="STRING" id="293826.Amet_3631"/>
<dbReference type="AlphaFoldDB" id="A6TU85"/>
<dbReference type="eggNOG" id="COG0845">
    <property type="taxonomic scope" value="Bacteria"/>
</dbReference>
<accession>A6TU85</accession>
<dbReference type="Proteomes" id="UP000001572">
    <property type="component" value="Chromosome"/>
</dbReference>
<dbReference type="EMBL" id="CP000724">
    <property type="protein sequence ID" value="ABR49753.1"/>
    <property type="molecule type" value="Genomic_DNA"/>
</dbReference>
<dbReference type="GO" id="GO:1990281">
    <property type="term" value="C:efflux pump complex"/>
    <property type="evidence" value="ECO:0007669"/>
    <property type="project" value="TreeGrafter"/>
</dbReference>
<dbReference type="InterPro" id="IPR006143">
    <property type="entry name" value="RND_pump_MFP"/>
</dbReference>
<dbReference type="KEGG" id="amt:Amet_3631"/>
<proteinExistence type="inferred from homology"/>
<evidence type="ECO:0000259" key="2">
    <source>
        <dbReference type="Pfam" id="PF25989"/>
    </source>
</evidence>
<dbReference type="SUPFAM" id="SSF111369">
    <property type="entry name" value="HlyD-like secretion proteins"/>
    <property type="match status" value="1"/>
</dbReference>